<evidence type="ECO:0000256" key="1">
    <source>
        <dbReference type="SAM" id="Phobius"/>
    </source>
</evidence>
<sequence>MALLIALPSLILPPTQGHSPELVTLTAILLGCFVFAEYFSTSPSFLEFRDARPMNRCRFAALAVCVFLVSLLTRHEAAPTGLTALTSSLGHLLAQGLDIAFSPVRLVQLVLPPDLSDPAVELARRATAMAYTASLSSVLVFGLIIRTGRWPQRNGPFNVWINLPLFDPTTGGDVVTRLQRDARLHIAGGVLAPFLLPAMVKLGSGSMDPALFANAQLFVWAVTGWAMFPAMMIMRGMARLRVAELIAVQRRSFALDDELQTA</sequence>
<name>A0A0P1GKA6_9RHOB</name>
<keyword evidence="1" id="KW-0472">Membrane</keyword>
<keyword evidence="3" id="KW-1185">Reference proteome</keyword>
<feature type="transmembrane region" description="Helical" evidence="1">
    <location>
        <begin position="58"/>
        <end position="75"/>
    </location>
</feature>
<dbReference type="AlphaFoldDB" id="A0A0P1GKA6"/>
<evidence type="ECO:0000313" key="3">
    <source>
        <dbReference type="Proteomes" id="UP000052022"/>
    </source>
</evidence>
<reference evidence="2 3" key="1">
    <citation type="submission" date="2015-09" db="EMBL/GenBank/DDBJ databases">
        <authorList>
            <consortium name="Swine Surveillance"/>
        </authorList>
    </citation>
    <scope>NUCLEOTIDE SEQUENCE [LARGE SCALE GENOMIC DNA]</scope>
    <source>
        <strain evidence="2 3">CECT 7557</strain>
    </source>
</reference>
<accession>A0A0P1GKA6</accession>
<feature type="transmembrane region" description="Helical" evidence="1">
    <location>
        <begin position="128"/>
        <end position="145"/>
    </location>
</feature>
<proteinExistence type="predicted"/>
<feature type="transmembrane region" description="Helical" evidence="1">
    <location>
        <begin position="27"/>
        <end position="46"/>
    </location>
</feature>
<dbReference type="Proteomes" id="UP000052022">
    <property type="component" value="Unassembled WGS sequence"/>
</dbReference>
<organism evidence="2 3">
    <name type="scientific">Tritonibacter multivorans</name>
    <dbReference type="NCBI Taxonomy" id="928856"/>
    <lineage>
        <taxon>Bacteria</taxon>
        <taxon>Pseudomonadati</taxon>
        <taxon>Pseudomonadota</taxon>
        <taxon>Alphaproteobacteria</taxon>
        <taxon>Rhodobacterales</taxon>
        <taxon>Paracoccaceae</taxon>
        <taxon>Tritonibacter</taxon>
    </lineage>
</organism>
<dbReference type="STRING" id="928856.SAMN04488049_11285"/>
<feature type="transmembrane region" description="Helical" evidence="1">
    <location>
        <begin position="210"/>
        <end position="231"/>
    </location>
</feature>
<keyword evidence="1" id="KW-1133">Transmembrane helix</keyword>
<dbReference type="EMBL" id="CYSD01000014">
    <property type="protein sequence ID" value="CUH76328.1"/>
    <property type="molecule type" value="Genomic_DNA"/>
</dbReference>
<evidence type="ECO:0000313" key="2">
    <source>
        <dbReference type="EMBL" id="CUH76328.1"/>
    </source>
</evidence>
<feature type="transmembrane region" description="Helical" evidence="1">
    <location>
        <begin position="184"/>
        <end position="204"/>
    </location>
</feature>
<keyword evidence="1" id="KW-0812">Transmembrane</keyword>
<gene>
    <name evidence="2" type="ORF">TRM7557_00843</name>
</gene>
<protein>
    <submittedName>
        <fullName evidence="2">Uncharacterized protein</fullName>
    </submittedName>
</protein>